<proteinExistence type="predicted"/>
<dbReference type="Pfam" id="PF17289">
    <property type="entry name" value="Terminase_6C"/>
    <property type="match status" value="1"/>
</dbReference>
<dbReference type="EMBL" id="CAEZZT010000029">
    <property type="protein sequence ID" value="CAB4775782.1"/>
    <property type="molecule type" value="Genomic_DNA"/>
</dbReference>
<keyword evidence="1" id="KW-1188">Viral release from host cell</keyword>
<accession>A0A6J6VTB1</accession>
<protein>
    <submittedName>
        <fullName evidence="3">Unannotated protein</fullName>
    </submittedName>
</protein>
<organism evidence="3">
    <name type="scientific">freshwater metagenome</name>
    <dbReference type="NCBI Taxonomy" id="449393"/>
    <lineage>
        <taxon>unclassified sequences</taxon>
        <taxon>metagenomes</taxon>
        <taxon>ecological metagenomes</taxon>
    </lineage>
</organism>
<gene>
    <name evidence="3" type="ORF">UFOPK2918_00561</name>
</gene>
<dbReference type="Gene3D" id="3.30.420.240">
    <property type="match status" value="1"/>
</dbReference>
<evidence type="ECO:0000259" key="2">
    <source>
        <dbReference type="Pfam" id="PF17289"/>
    </source>
</evidence>
<reference evidence="3" key="1">
    <citation type="submission" date="2020-05" db="EMBL/GenBank/DDBJ databases">
        <authorList>
            <person name="Chiriac C."/>
            <person name="Salcher M."/>
            <person name="Ghai R."/>
            <person name="Kavagutti S V."/>
        </authorList>
    </citation>
    <scope>NUCLEOTIDE SEQUENCE</scope>
</reference>
<name>A0A6J6VTB1_9ZZZZ</name>
<dbReference type="AlphaFoldDB" id="A0A6J6VTB1"/>
<dbReference type="InterPro" id="IPR027417">
    <property type="entry name" value="P-loop_NTPase"/>
</dbReference>
<sequence length="412" mass="46234">MYLAGRGAGKTRMAAEWLVWEAISRPKTRWAVIAPTMQSAISVCIEGDSGIISILNRYGFAFDFLRSRAELVLENRSIIFLYSAEEPDRLRGPQFHGAWFDELAAFSKPEAYFLALPALRLGQNPQHLISTTPRPSPLIINLALVPNLRRIIRTGSTFDNEINLSPSFISDLKESYGNSKFARQELYGEILNQLDGALFSKNNIDNNRWNNPNEKLYFYQTIIGVDPAVTYSEDSAITGIVVVGQTQDGHCYVLEDASMRAAPEVWASKVVELTKKYPQSRVVAETNNGGDLVVSVLRQVDRNINVKKVTAISSKGLRAEPVSIAYSQGRIHHVGEFPHLEEQMLYWIPGESRNSPDRLDALVWAICELIETNSALMVYLRALSKICKYCQLPSSKKYLVCPKCHQPFSDIS</sequence>
<evidence type="ECO:0000313" key="3">
    <source>
        <dbReference type="EMBL" id="CAB4775782.1"/>
    </source>
</evidence>
<feature type="domain" description="Terminase large subunit gp17-like C-terminal" evidence="2">
    <location>
        <begin position="223"/>
        <end position="368"/>
    </location>
</feature>
<dbReference type="Pfam" id="PF03237">
    <property type="entry name" value="Terminase_6N"/>
    <property type="match status" value="1"/>
</dbReference>
<dbReference type="InterPro" id="IPR035421">
    <property type="entry name" value="Terminase_6C"/>
</dbReference>
<dbReference type="Gene3D" id="3.40.50.300">
    <property type="entry name" value="P-loop containing nucleotide triphosphate hydrolases"/>
    <property type="match status" value="1"/>
</dbReference>
<evidence type="ECO:0000256" key="1">
    <source>
        <dbReference type="ARBA" id="ARBA00022612"/>
    </source>
</evidence>